<dbReference type="Pfam" id="PF09409">
    <property type="entry name" value="PUB"/>
    <property type="match status" value="1"/>
</dbReference>
<feature type="compositionally biased region" description="Acidic residues" evidence="1">
    <location>
        <begin position="314"/>
        <end position="328"/>
    </location>
</feature>
<evidence type="ECO:0000256" key="1">
    <source>
        <dbReference type="SAM" id="MobiDB-lite"/>
    </source>
</evidence>
<dbReference type="Proteomes" id="UP000193467">
    <property type="component" value="Unassembled WGS sequence"/>
</dbReference>
<name>A0A1Y2F3X5_9BASI</name>
<dbReference type="STRING" id="106004.A0A1Y2F3X5"/>
<feature type="region of interest" description="Disordered" evidence="1">
    <location>
        <begin position="217"/>
        <end position="253"/>
    </location>
</feature>
<dbReference type="InterPro" id="IPR018997">
    <property type="entry name" value="PUB_domain"/>
</dbReference>
<evidence type="ECO:0000313" key="3">
    <source>
        <dbReference type="EMBL" id="ORY78397.1"/>
    </source>
</evidence>
<evidence type="ECO:0000259" key="2">
    <source>
        <dbReference type="Pfam" id="PF09409"/>
    </source>
</evidence>
<dbReference type="CDD" id="cd09212">
    <property type="entry name" value="PUB"/>
    <property type="match status" value="1"/>
</dbReference>
<dbReference type="OrthoDB" id="49605at2759"/>
<feature type="domain" description="PUB" evidence="2">
    <location>
        <begin position="86"/>
        <end position="155"/>
    </location>
</feature>
<comment type="caution">
    <text evidence="3">The sequence shown here is derived from an EMBL/GenBank/DDBJ whole genome shotgun (WGS) entry which is preliminary data.</text>
</comment>
<sequence>MDPPPTAPGALPTAQQPTSALTPVQAARLAAERRATAPPPLVHSASSDSHKKDFDPATFDPSAKEKLPFHRLLDAELLPKCSKPQAVKTLEMLLQVTGNVLDPPNPTAAPKYRQLRLSNSQVVRNIVDVPGAFDYLIACGWHRTVVEYVAYLNFSSAPSSKQLHLLRTGNFVLKQVVQRAREAEEREKRYRESEKEAEKQRSGRALLQFEEDRRLRKEKDEREKIVRDARAAATAAAAAAPPPPDPHSVDADHPLFTQDASAATMDVDRAHGDLPPSYGASLLAAGSGGRVLGTGAVVGGPPPGVRMVSRQDMESDYEEEEGEEEEDY</sequence>
<feature type="region of interest" description="Disordered" evidence="1">
    <location>
        <begin position="283"/>
        <end position="328"/>
    </location>
</feature>
<feature type="compositionally biased region" description="Gly residues" evidence="1">
    <location>
        <begin position="286"/>
        <end position="298"/>
    </location>
</feature>
<protein>
    <recommendedName>
        <fullName evidence="2">PUB domain-containing protein</fullName>
    </recommendedName>
</protein>
<dbReference type="AlphaFoldDB" id="A0A1Y2F3X5"/>
<dbReference type="Gene3D" id="1.20.58.2190">
    <property type="match status" value="1"/>
</dbReference>
<feature type="compositionally biased region" description="Basic and acidic residues" evidence="1">
    <location>
        <begin position="184"/>
        <end position="201"/>
    </location>
</feature>
<dbReference type="InterPro" id="IPR036339">
    <property type="entry name" value="PUB-like_dom_sf"/>
</dbReference>
<proteinExistence type="predicted"/>
<feature type="region of interest" description="Disordered" evidence="1">
    <location>
        <begin position="1"/>
        <end position="60"/>
    </location>
</feature>
<dbReference type="SUPFAM" id="SSF143503">
    <property type="entry name" value="PUG domain-like"/>
    <property type="match status" value="1"/>
</dbReference>
<evidence type="ECO:0000313" key="4">
    <source>
        <dbReference type="Proteomes" id="UP000193467"/>
    </source>
</evidence>
<dbReference type="InParanoid" id="A0A1Y2F3X5"/>
<keyword evidence="4" id="KW-1185">Reference proteome</keyword>
<accession>A0A1Y2F3X5</accession>
<reference evidence="3 4" key="1">
    <citation type="submission" date="2016-07" db="EMBL/GenBank/DDBJ databases">
        <title>Pervasive Adenine N6-methylation of Active Genes in Fungi.</title>
        <authorList>
            <consortium name="DOE Joint Genome Institute"/>
            <person name="Mondo S.J."/>
            <person name="Dannebaum R.O."/>
            <person name="Kuo R.C."/>
            <person name="Labutti K."/>
            <person name="Haridas S."/>
            <person name="Kuo A."/>
            <person name="Salamov A."/>
            <person name="Ahrendt S.R."/>
            <person name="Lipzen A."/>
            <person name="Sullivan W."/>
            <person name="Andreopoulos W.B."/>
            <person name="Clum A."/>
            <person name="Lindquist E."/>
            <person name="Daum C."/>
            <person name="Ramamoorthy G.K."/>
            <person name="Gryganskyi A."/>
            <person name="Culley D."/>
            <person name="Magnuson J.K."/>
            <person name="James T.Y."/>
            <person name="O'Malley M.A."/>
            <person name="Stajich J.E."/>
            <person name="Spatafora J.W."/>
            <person name="Visel A."/>
            <person name="Grigoriev I.V."/>
        </authorList>
    </citation>
    <scope>NUCLEOTIDE SEQUENCE [LARGE SCALE GENOMIC DNA]</scope>
    <source>
        <strain evidence="3 4">62-1032</strain>
    </source>
</reference>
<organism evidence="3 4">
    <name type="scientific">Leucosporidium creatinivorum</name>
    <dbReference type="NCBI Taxonomy" id="106004"/>
    <lineage>
        <taxon>Eukaryota</taxon>
        <taxon>Fungi</taxon>
        <taxon>Dikarya</taxon>
        <taxon>Basidiomycota</taxon>
        <taxon>Pucciniomycotina</taxon>
        <taxon>Microbotryomycetes</taxon>
        <taxon>Leucosporidiales</taxon>
        <taxon>Leucosporidium</taxon>
    </lineage>
</organism>
<dbReference type="EMBL" id="MCGR01000029">
    <property type="protein sequence ID" value="ORY78397.1"/>
    <property type="molecule type" value="Genomic_DNA"/>
</dbReference>
<feature type="compositionally biased region" description="Basic and acidic residues" evidence="1">
    <location>
        <begin position="217"/>
        <end position="230"/>
    </location>
</feature>
<feature type="compositionally biased region" description="Low complexity" evidence="1">
    <location>
        <begin position="8"/>
        <end position="18"/>
    </location>
</feature>
<feature type="region of interest" description="Disordered" evidence="1">
    <location>
        <begin position="184"/>
        <end position="205"/>
    </location>
</feature>
<gene>
    <name evidence="3" type="ORF">BCR35DRAFT_352901</name>
</gene>